<comment type="caution">
    <text evidence="1">The sequence shown here is derived from an EMBL/GenBank/DDBJ whole genome shotgun (WGS) entry which is preliminary data.</text>
</comment>
<name>A0A9X2J929_9GAMM</name>
<dbReference type="InterPro" id="IPR023393">
    <property type="entry name" value="START-like_dom_sf"/>
</dbReference>
<keyword evidence="2" id="KW-1185">Reference proteome</keyword>
<dbReference type="Gene3D" id="3.30.530.20">
    <property type="match status" value="1"/>
</dbReference>
<evidence type="ECO:0000313" key="1">
    <source>
        <dbReference type="EMBL" id="MCO1336196.1"/>
    </source>
</evidence>
<gene>
    <name evidence="1" type="ORF">MO867_17845</name>
</gene>
<reference evidence="1" key="1">
    <citation type="journal article" date="2022" name="Arch. Microbiol.">
        <title>Microbulbifer okhotskensis sp. nov., isolated from a deep bottom sediment of the Okhotsk Sea.</title>
        <authorList>
            <person name="Romanenko L."/>
            <person name="Kurilenko V."/>
            <person name="Otstavnykh N."/>
            <person name="Velansky P."/>
            <person name="Isaeva M."/>
            <person name="Mikhailov V."/>
        </authorList>
    </citation>
    <scope>NUCLEOTIDE SEQUENCE</scope>
    <source>
        <strain evidence="1">OS29</strain>
    </source>
</reference>
<sequence length="159" mass="18126">MNKIITTRLIDADIDTVWKQIADVTLIENWHPGVETTDQLSNRPNGVGATRRCNFYDGSEAVEEVVEFDESYRMKINIREFKAPMKQFESTWQLKKTPSGSTQVIVTTVYEMKLSILGHLLNILVIRGRMPKLLDKVLAGLEHHITKGEVVRRDFVVAA</sequence>
<dbReference type="EMBL" id="JALBWM010000113">
    <property type="protein sequence ID" value="MCO1336196.1"/>
    <property type="molecule type" value="Genomic_DNA"/>
</dbReference>
<dbReference type="PANTHER" id="PTHR39332">
    <property type="entry name" value="BLL4707 PROTEIN"/>
    <property type="match status" value="1"/>
</dbReference>
<dbReference type="RefSeq" id="WP_252471688.1">
    <property type="nucleotide sequence ID" value="NZ_JALBWM010000113.1"/>
</dbReference>
<dbReference type="AlphaFoldDB" id="A0A9X2J929"/>
<dbReference type="SUPFAM" id="SSF55961">
    <property type="entry name" value="Bet v1-like"/>
    <property type="match status" value="1"/>
</dbReference>
<dbReference type="InterPro" id="IPR019587">
    <property type="entry name" value="Polyketide_cyclase/dehydratase"/>
</dbReference>
<organism evidence="1 2">
    <name type="scientific">Microbulbifer okhotskensis</name>
    <dbReference type="NCBI Taxonomy" id="2926617"/>
    <lineage>
        <taxon>Bacteria</taxon>
        <taxon>Pseudomonadati</taxon>
        <taxon>Pseudomonadota</taxon>
        <taxon>Gammaproteobacteria</taxon>
        <taxon>Cellvibrionales</taxon>
        <taxon>Microbulbiferaceae</taxon>
        <taxon>Microbulbifer</taxon>
    </lineage>
</organism>
<dbReference type="CDD" id="cd07821">
    <property type="entry name" value="PYR_PYL_RCAR_like"/>
    <property type="match status" value="1"/>
</dbReference>
<dbReference type="PANTHER" id="PTHR39332:SF7">
    <property type="entry name" value="SRPBCC FAMILY PROTEIN"/>
    <property type="match status" value="1"/>
</dbReference>
<evidence type="ECO:0000313" key="2">
    <source>
        <dbReference type="Proteomes" id="UP001139028"/>
    </source>
</evidence>
<protein>
    <submittedName>
        <fullName evidence="1">SRPBCC family protein</fullName>
    </submittedName>
</protein>
<dbReference type="Proteomes" id="UP001139028">
    <property type="component" value="Unassembled WGS sequence"/>
</dbReference>
<proteinExistence type="predicted"/>
<accession>A0A9X2J929</accession>
<dbReference type="Pfam" id="PF10604">
    <property type="entry name" value="Polyketide_cyc2"/>
    <property type="match status" value="1"/>
</dbReference>